<dbReference type="RefSeq" id="WP_154798442.1">
    <property type="nucleotide sequence ID" value="NZ_CP052757.1"/>
</dbReference>
<accession>A0A6M5UGN6</accession>
<keyword evidence="2" id="KW-1185">Reference proteome</keyword>
<name>A0A6M5UGN6_9MICO</name>
<reference evidence="2" key="1">
    <citation type="journal article" date="2022" name="Int. J. Syst. Evol. Microbiol.">
        <title>Cellulosimicrobium protaetiae sp. nov., isolated from the gut of the larva of Protaetia brevitarsis seulensis.</title>
        <authorList>
            <person name="Le Han H."/>
            <person name="Nguyen T.T.H."/>
            <person name="Li Z."/>
            <person name="Shin N.R."/>
            <person name="Kim S.G."/>
        </authorList>
    </citation>
    <scope>NUCLEOTIDE SEQUENCE [LARGE SCALE GENOMIC DNA]</scope>
    <source>
        <strain evidence="2">BI34</strain>
    </source>
</reference>
<gene>
    <name evidence="1" type="ORF">FIC82_009930</name>
</gene>
<dbReference type="KEGG" id="cprt:FIC82_009930"/>
<dbReference type="AlphaFoldDB" id="A0A6M5UGN6"/>
<proteinExistence type="predicted"/>
<protein>
    <submittedName>
        <fullName evidence="1">Uncharacterized protein</fullName>
    </submittedName>
</protein>
<evidence type="ECO:0000313" key="2">
    <source>
        <dbReference type="Proteomes" id="UP000451354"/>
    </source>
</evidence>
<dbReference type="EMBL" id="CP052757">
    <property type="protein sequence ID" value="QJW36465.1"/>
    <property type="molecule type" value="Genomic_DNA"/>
</dbReference>
<organism evidence="1 2">
    <name type="scientific">Cellulosimicrobium protaetiae</name>
    <dbReference type="NCBI Taxonomy" id="2587808"/>
    <lineage>
        <taxon>Bacteria</taxon>
        <taxon>Bacillati</taxon>
        <taxon>Actinomycetota</taxon>
        <taxon>Actinomycetes</taxon>
        <taxon>Micrococcales</taxon>
        <taxon>Promicromonosporaceae</taxon>
        <taxon>Cellulosimicrobium</taxon>
    </lineage>
</organism>
<sequence>MPDDDGRLQVYCDSEMCDAREVEIIVTRDGHQARDRADVRALVAIDDGPEGDLAPGSPADIIRQLDERGSPVPRRKSVAPLQLDLRGLED</sequence>
<dbReference type="Proteomes" id="UP000451354">
    <property type="component" value="Chromosome"/>
</dbReference>
<evidence type="ECO:0000313" key="1">
    <source>
        <dbReference type="EMBL" id="QJW36465.1"/>
    </source>
</evidence>